<dbReference type="InterPro" id="IPR051199">
    <property type="entry name" value="LPS_LOS_Heptosyltrfase"/>
</dbReference>
<dbReference type="InterPro" id="IPR011910">
    <property type="entry name" value="RfaF"/>
</dbReference>
<name>A0A2K8L3R1_MARES</name>
<keyword evidence="2 6" id="KW-0808">Transferase</keyword>
<keyword evidence="1" id="KW-0328">Glycosyltransferase</keyword>
<evidence type="ECO:0000256" key="1">
    <source>
        <dbReference type="ARBA" id="ARBA00022676"/>
    </source>
</evidence>
<dbReference type="NCBIfam" id="TIGR02195">
    <property type="entry name" value="heptsyl_trn_II"/>
    <property type="match status" value="1"/>
</dbReference>
<evidence type="ECO:0000256" key="5">
    <source>
        <dbReference type="ARBA" id="ARBA00047503"/>
    </source>
</evidence>
<dbReference type="GO" id="GO:0005829">
    <property type="term" value="C:cytosol"/>
    <property type="evidence" value="ECO:0007669"/>
    <property type="project" value="TreeGrafter"/>
</dbReference>
<dbReference type="Proteomes" id="UP000231701">
    <property type="component" value="Chromosome"/>
</dbReference>
<dbReference type="AlphaFoldDB" id="A0A2K8L3R1"/>
<evidence type="ECO:0000256" key="2">
    <source>
        <dbReference type="ARBA" id="ARBA00022679"/>
    </source>
</evidence>
<dbReference type="PANTHER" id="PTHR30160:SF7">
    <property type="entry name" value="ADP-HEPTOSE--LPS HEPTOSYLTRANSFERASE 2"/>
    <property type="match status" value="1"/>
</dbReference>
<protein>
    <recommendedName>
        <fullName evidence="4">lipopolysaccharide heptosyltransferase II</fullName>
        <ecNumber evidence="4">2.4.99.24</ecNumber>
    </recommendedName>
</protein>
<evidence type="ECO:0000256" key="4">
    <source>
        <dbReference type="ARBA" id="ARBA00044042"/>
    </source>
</evidence>
<dbReference type="Gene3D" id="3.40.50.2000">
    <property type="entry name" value="Glycogen Phosphorylase B"/>
    <property type="match status" value="3"/>
</dbReference>
<gene>
    <name evidence="6" type="ORF">Ga0123461_1175</name>
</gene>
<evidence type="ECO:0000313" key="6">
    <source>
        <dbReference type="EMBL" id="ATX79594.1"/>
    </source>
</evidence>
<dbReference type="EMBL" id="CP018799">
    <property type="protein sequence ID" value="ATX79594.1"/>
    <property type="molecule type" value="Genomic_DNA"/>
</dbReference>
<comment type="similarity">
    <text evidence="3">Belongs to the glycosyltransferase 9 family.</text>
</comment>
<accession>A0A2K8L3R1</accession>
<dbReference type="KEGG" id="maes:Ga0123461_1175"/>
<dbReference type="GO" id="GO:0008713">
    <property type="term" value="F:ADP-heptose-lipopolysaccharide heptosyltransferase activity"/>
    <property type="evidence" value="ECO:0007669"/>
    <property type="project" value="UniProtKB-EC"/>
</dbReference>
<reference evidence="6 7" key="1">
    <citation type="submission" date="2016-12" db="EMBL/GenBank/DDBJ databases">
        <title>Isolation and genomic insights into novel planktonic Zetaproteobacteria from stratified waters of the Chesapeake Bay.</title>
        <authorList>
            <person name="McAllister S.M."/>
            <person name="Kato S."/>
            <person name="Chan C.S."/>
            <person name="Chiu B.K."/>
            <person name="Field E.K."/>
        </authorList>
    </citation>
    <scope>NUCLEOTIDE SEQUENCE [LARGE SCALE GENOMIC DNA]</scope>
    <source>
        <strain evidence="6 7">CP-5</strain>
    </source>
</reference>
<sequence>MSSDHHLLLMPPNWIGDVIMAQPAMAAIASHYRKQHENCQITLCGRGWLKELLPWLNIKGAEYADTIPAADTAYLFPNSFRSAWQCRKSGVKTIIGYRGQWRSLLLSHALPHRIDISVEHHRGFHLDLAKQTGIDSDNDEVELSVPEGDLERGKIQMQEHGLDPERTICIAPGAQFGAAKCYPADGFAAVVTGLASDGWQPLILGMSEDRAVAEEILKGIDIPLWNAAGETTLAQALQLIAASKLMLCNDSGLMHVAAGLGIPTVVPFGATDPARTSPSGPKVTIIYQPAECSPCLQRECTVPGHPCMANITPQMLTSACLTMLNG</sequence>
<evidence type="ECO:0000256" key="3">
    <source>
        <dbReference type="ARBA" id="ARBA00043995"/>
    </source>
</evidence>
<dbReference type="CDD" id="cd03789">
    <property type="entry name" value="GT9_LPS_heptosyltransferase"/>
    <property type="match status" value="1"/>
</dbReference>
<keyword evidence="7" id="KW-1185">Reference proteome</keyword>
<comment type="catalytic activity">
    <reaction evidence="5">
        <text>an L-alpha-D-Hep-(1-&gt;5)-[alpha-Kdo-(2-&gt;4)]-alpha-Kdo-(2-&gt;6)-lipid A + ADP-L-glycero-beta-D-manno-heptose = an L-alpha-D-Hep-(1-&gt;3)-L-alpha-D-Hep-(1-&gt;5)-[alpha-Kdo-(2-&gt;4)]-alpha-Kdo-(2-&gt;6)-lipid A + ADP + H(+)</text>
        <dbReference type="Rhea" id="RHEA:74071"/>
        <dbReference type="ChEBI" id="CHEBI:15378"/>
        <dbReference type="ChEBI" id="CHEBI:61506"/>
        <dbReference type="ChEBI" id="CHEBI:193068"/>
        <dbReference type="ChEBI" id="CHEBI:193069"/>
        <dbReference type="ChEBI" id="CHEBI:456216"/>
        <dbReference type="EC" id="2.4.99.24"/>
    </reaction>
</comment>
<dbReference type="SUPFAM" id="SSF53756">
    <property type="entry name" value="UDP-Glycosyltransferase/glycogen phosphorylase"/>
    <property type="match status" value="1"/>
</dbReference>
<dbReference type="Pfam" id="PF01075">
    <property type="entry name" value="Glyco_transf_9"/>
    <property type="match status" value="1"/>
</dbReference>
<dbReference type="RefSeq" id="WP_100277469.1">
    <property type="nucleotide sequence ID" value="NZ_CP018799.1"/>
</dbReference>
<dbReference type="OrthoDB" id="9797795at2"/>
<evidence type="ECO:0000313" key="7">
    <source>
        <dbReference type="Proteomes" id="UP000231701"/>
    </source>
</evidence>
<organism evidence="6 7">
    <name type="scientific">Mariprofundus aestuarium</name>
    <dbReference type="NCBI Taxonomy" id="1921086"/>
    <lineage>
        <taxon>Bacteria</taxon>
        <taxon>Pseudomonadati</taxon>
        <taxon>Pseudomonadota</taxon>
        <taxon>Candidatius Mariprofundia</taxon>
        <taxon>Mariprofundales</taxon>
        <taxon>Mariprofundaceae</taxon>
        <taxon>Mariprofundus</taxon>
    </lineage>
</organism>
<dbReference type="GO" id="GO:0009244">
    <property type="term" value="P:lipopolysaccharide core region biosynthetic process"/>
    <property type="evidence" value="ECO:0007669"/>
    <property type="project" value="TreeGrafter"/>
</dbReference>
<dbReference type="PANTHER" id="PTHR30160">
    <property type="entry name" value="TETRAACYLDISACCHARIDE 4'-KINASE-RELATED"/>
    <property type="match status" value="1"/>
</dbReference>
<proteinExistence type="inferred from homology"/>
<dbReference type="InterPro" id="IPR002201">
    <property type="entry name" value="Glyco_trans_9"/>
</dbReference>
<dbReference type="EC" id="2.4.99.24" evidence="4"/>